<feature type="domain" description="DSBA-like thioredoxin" evidence="1">
    <location>
        <begin position="3"/>
        <end position="200"/>
    </location>
</feature>
<dbReference type="OrthoDB" id="9799122at2"/>
<evidence type="ECO:0000313" key="3">
    <source>
        <dbReference type="Proteomes" id="UP000243024"/>
    </source>
</evidence>
<reference evidence="2 3" key="1">
    <citation type="submission" date="2015-09" db="EMBL/GenBank/DDBJ databases">
        <title>Draft genome sequence of Hydrogenibacillus schlegelii DSM 2000.</title>
        <authorList>
            <person name="Hemp J."/>
        </authorList>
    </citation>
    <scope>NUCLEOTIDE SEQUENCE [LARGE SCALE GENOMIC DNA]</scope>
    <source>
        <strain evidence="2 3">MA 48</strain>
    </source>
</reference>
<dbReference type="Gene3D" id="3.40.30.10">
    <property type="entry name" value="Glutaredoxin"/>
    <property type="match status" value="1"/>
</dbReference>
<keyword evidence="3" id="KW-1185">Reference proteome</keyword>
<protein>
    <submittedName>
        <fullName evidence="2">Dithiol-disulfide isomerase</fullName>
    </submittedName>
</protein>
<dbReference type="InterPro" id="IPR001853">
    <property type="entry name" value="DSBA-like_thioredoxin_dom"/>
</dbReference>
<comment type="caution">
    <text evidence="2">The sequence shown here is derived from an EMBL/GenBank/DDBJ whole genome shotgun (WGS) entry which is preliminary data.</text>
</comment>
<dbReference type="STRING" id="1484.SA87_11845"/>
<name>A0A132MHP9_HYDSH</name>
<dbReference type="SUPFAM" id="SSF52833">
    <property type="entry name" value="Thioredoxin-like"/>
    <property type="match status" value="1"/>
</dbReference>
<proteinExistence type="predicted"/>
<dbReference type="Pfam" id="PF01323">
    <property type="entry name" value="DSBA"/>
    <property type="match status" value="1"/>
</dbReference>
<keyword evidence="2" id="KW-0413">Isomerase</keyword>
<dbReference type="EMBL" id="JXBB01000001">
    <property type="protein sequence ID" value="OAR05633.1"/>
    <property type="molecule type" value="Genomic_DNA"/>
</dbReference>
<dbReference type="GO" id="GO:0016853">
    <property type="term" value="F:isomerase activity"/>
    <property type="evidence" value="ECO:0007669"/>
    <property type="project" value="UniProtKB-KW"/>
</dbReference>
<dbReference type="PANTHER" id="PTHR13887">
    <property type="entry name" value="GLUTATHIONE S-TRANSFERASE KAPPA"/>
    <property type="match status" value="1"/>
</dbReference>
<organism evidence="2 3">
    <name type="scientific">Hydrogenibacillus schlegelii</name>
    <name type="common">Bacillus schlegelii</name>
    <dbReference type="NCBI Taxonomy" id="1484"/>
    <lineage>
        <taxon>Bacteria</taxon>
        <taxon>Bacillati</taxon>
        <taxon>Bacillota</taxon>
        <taxon>Bacilli</taxon>
        <taxon>Bacillales</taxon>
        <taxon>Bacillales Family X. Incertae Sedis</taxon>
        <taxon>Hydrogenibacillus</taxon>
    </lineage>
</organism>
<evidence type="ECO:0000259" key="1">
    <source>
        <dbReference type="Pfam" id="PF01323"/>
    </source>
</evidence>
<sequence length="214" mass="24567">MELEFFHDVLCAWCYALSPRVRRLAAEYPEIRIVHRAFALAPTPESLETMFGSKEQAKREILSHWRAANQNDDDHRIDAALMATRPFDYPYSMPGLLACKAAERQGGQEAHWALYDRIQRAHLTECLNIADFAVLRRCAEDVGLDVARWEGDVRSPETREAVERDLARARLYGIRGVPTLVAERKYTLSGAQPYERLKSWIERLLAQHGTSRID</sequence>
<dbReference type="InterPro" id="IPR036249">
    <property type="entry name" value="Thioredoxin-like_sf"/>
</dbReference>
<gene>
    <name evidence="2" type="ORF">SA87_11845</name>
</gene>
<dbReference type="GO" id="GO:0016491">
    <property type="term" value="F:oxidoreductase activity"/>
    <property type="evidence" value="ECO:0007669"/>
    <property type="project" value="InterPro"/>
</dbReference>
<accession>A0A132MHP9</accession>
<dbReference type="CDD" id="cd03025">
    <property type="entry name" value="DsbA_FrnE_like"/>
    <property type="match status" value="1"/>
</dbReference>
<evidence type="ECO:0000313" key="2">
    <source>
        <dbReference type="EMBL" id="OAR05633.1"/>
    </source>
</evidence>
<dbReference type="AlphaFoldDB" id="A0A132MHP9"/>
<dbReference type="Proteomes" id="UP000243024">
    <property type="component" value="Unassembled WGS sequence"/>
</dbReference>